<dbReference type="InterPro" id="IPR002544">
    <property type="entry name" value="FMRFamid-related_peptide-like"/>
</dbReference>
<comment type="subcellular location">
    <subcellularLocation>
        <location evidence="1">Secreted</location>
    </subcellularLocation>
</comment>
<evidence type="ECO:0000256" key="3">
    <source>
        <dbReference type="ARBA" id="ARBA00022525"/>
    </source>
</evidence>
<evidence type="ECO:0000256" key="4">
    <source>
        <dbReference type="ARBA" id="ARBA00022815"/>
    </source>
</evidence>
<feature type="chain" id="PRO_5043687108" evidence="6">
    <location>
        <begin position="18"/>
        <end position="218"/>
    </location>
</feature>
<keyword evidence="8" id="KW-1185">Reference proteome</keyword>
<keyword evidence="6" id="KW-0732">Signal</keyword>
<keyword evidence="3" id="KW-0964">Secreted</keyword>
<gene>
    <name evidence="7" type="ORF">NQ315_013828</name>
</gene>
<evidence type="ECO:0000313" key="7">
    <source>
        <dbReference type="EMBL" id="KAJ8913449.1"/>
    </source>
</evidence>
<dbReference type="GO" id="GO:0007218">
    <property type="term" value="P:neuropeptide signaling pathway"/>
    <property type="evidence" value="ECO:0007669"/>
    <property type="project" value="UniProtKB-KW"/>
</dbReference>
<organism evidence="7 8">
    <name type="scientific">Exocentrus adspersus</name>
    <dbReference type="NCBI Taxonomy" id="1586481"/>
    <lineage>
        <taxon>Eukaryota</taxon>
        <taxon>Metazoa</taxon>
        <taxon>Ecdysozoa</taxon>
        <taxon>Arthropoda</taxon>
        <taxon>Hexapoda</taxon>
        <taxon>Insecta</taxon>
        <taxon>Pterygota</taxon>
        <taxon>Neoptera</taxon>
        <taxon>Endopterygota</taxon>
        <taxon>Coleoptera</taxon>
        <taxon>Polyphaga</taxon>
        <taxon>Cucujiformia</taxon>
        <taxon>Chrysomeloidea</taxon>
        <taxon>Cerambycidae</taxon>
        <taxon>Lamiinae</taxon>
        <taxon>Acanthocinini</taxon>
        <taxon>Exocentrus</taxon>
    </lineage>
</organism>
<evidence type="ECO:0000256" key="2">
    <source>
        <dbReference type="ARBA" id="ARBA00006356"/>
    </source>
</evidence>
<reference evidence="7 8" key="1">
    <citation type="journal article" date="2023" name="Insect Mol. Biol.">
        <title>Genome sequencing provides insights into the evolution of gene families encoding plant cell wall-degrading enzymes in longhorned beetles.</title>
        <authorList>
            <person name="Shin N.R."/>
            <person name="Okamura Y."/>
            <person name="Kirsch R."/>
            <person name="Pauchet Y."/>
        </authorList>
    </citation>
    <scope>NUCLEOTIDE SEQUENCE [LARGE SCALE GENOMIC DNA]</scope>
    <source>
        <strain evidence="7">EAD_L_NR</strain>
    </source>
</reference>
<sequence>MVLFPFIAILLIQSSLAFEDESYSEAINSNIYPEDIFDNDNDIEVQQRSNHFLRFGRNNNGKYDKYDEREYNDYDDFTRPTRFEKEKIEKNGLFIRYGKGEQQEHSKKCAKNKGCIVFLRFGRSVPEEDKLKKRNKRDAISDDLAKRSDGFLRFGRNSNFMRFGRNPSTFPANPSTNVNGNTISAFDLLRLQERTLTNLLMQLMAHKKDEAKSCEKEA</sequence>
<accession>A0AAV8VGW9</accession>
<dbReference type="Pfam" id="PF01581">
    <property type="entry name" value="FARP"/>
    <property type="match status" value="3"/>
</dbReference>
<evidence type="ECO:0000256" key="5">
    <source>
        <dbReference type="ARBA" id="ARBA00023320"/>
    </source>
</evidence>
<feature type="signal peptide" evidence="6">
    <location>
        <begin position="1"/>
        <end position="17"/>
    </location>
</feature>
<dbReference type="Proteomes" id="UP001159042">
    <property type="component" value="Unassembled WGS sequence"/>
</dbReference>
<name>A0AAV8VGW9_9CUCU</name>
<dbReference type="AlphaFoldDB" id="A0AAV8VGW9"/>
<evidence type="ECO:0000313" key="8">
    <source>
        <dbReference type="Proteomes" id="UP001159042"/>
    </source>
</evidence>
<evidence type="ECO:0000256" key="6">
    <source>
        <dbReference type="SAM" id="SignalP"/>
    </source>
</evidence>
<protein>
    <submittedName>
        <fullName evidence="7">Uncharacterized protein</fullName>
    </submittedName>
</protein>
<dbReference type="EMBL" id="JANEYG010000093">
    <property type="protein sequence ID" value="KAJ8913449.1"/>
    <property type="molecule type" value="Genomic_DNA"/>
</dbReference>
<evidence type="ECO:0000256" key="1">
    <source>
        <dbReference type="ARBA" id="ARBA00004613"/>
    </source>
</evidence>
<comment type="similarity">
    <text evidence="2">Belongs to the FARP (FMRFamide related peptide) family.</text>
</comment>
<proteinExistence type="inferred from homology"/>
<comment type="caution">
    <text evidence="7">The sequence shown here is derived from an EMBL/GenBank/DDBJ whole genome shotgun (WGS) entry which is preliminary data.</text>
</comment>
<keyword evidence="4" id="KW-0027">Amidation</keyword>
<dbReference type="GO" id="GO:0005576">
    <property type="term" value="C:extracellular region"/>
    <property type="evidence" value="ECO:0007669"/>
    <property type="project" value="UniProtKB-SubCell"/>
</dbReference>
<keyword evidence="5" id="KW-0527">Neuropeptide</keyword>